<name>A0A840Y8S7_9PROT</name>
<evidence type="ECO:0000256" key="1">
    <source>
        <dbReference type="SAM" id="MobiDB-lite"/>
    </source>
</evidence>
<comment type="caution">
    <text evidence="2">The sequence shown here is derived from an EMBL/GenBank/DDBJ whole genome shotgun (WGS) entry which is preliminary data.</text>
</comment>
<reference evidence="2 3" key="1">
    <citation type="submission" date="2020-08" db="EMBL/GenBank/DDBJ databases">
        <title>Genomic Encyclopedia of Type Strains, Phase IV (KMG-IV): sequencing the most valuable type-strain genomes for metagenomic binning, comparative biology and taxonomic classification.</title>
        <authorList>
            <person name="Goeker M."/>
        </authorList>
    </citation>
    <scope>NUCLEOTIDE SEQUENCE [LARGE SCALE GENOMIC DNA]</scope>
    <source>
        <strain evidence="2 3">DSM 25622</strain>
    </source>
</reference>
<feature type="compositionally biased region" description="Low complexity" evidence="1">
    <location>
        <begin position="37"/>
        <end position="48"/>
    </location>
</feature>
<proteinExistence type="predicted"/>
<organism evidence="2 3">
    <name type="scientific">Muricoccus pecuniae</name>
    <dbReference type="NCBI Taxonomy" id="693023"/>
    <lineage>
        <taxon>Bacteria</taxon>
        <taxon>Pseudomonadati</taxon>
        <taxon>Pseudomonadota</taxon>
        <taxon>Alphaproteobacteria</taxon>
        <taxon>Acetobacterales</taxon>
        <taxon>Roseomonadaceae</taxon>
        <taxon>Muricoccus</taxon>
    </lineage>
</organism>
<accession>A0A840Y8S7</accession>
<sequence length="63" mass="6944">MRVPLPGRDYFPPRVLLRSMPRAEREDRSPAESVHNPLTLLPAPATLPAAPPSPMMEMRPSAA</sequence>
<feature type="compositionally biased region" description="Basic and acidic residues" evidence="1">
    <location>
        <begin position="21"/>
        <end position="30"/>
    </location>
</feature>
<dbReference type="RefSeq" id="WP_184520366.1">
    <property type="nucleotide sequence ID" value="NZ_JACIJD010000015.1"/>
</dbReference>
<dbReference type="Proteomes" id="UP000580654">
    <property type="component" value="Unassembled WGS sequence"/>
</dbReference>
<keyword evidence="3" id="KW-1185">Reference proteome</keyword>
<gene>
    <name evidence="2" type="ORF">FHS87_003204</name>
</gene>
<dbReference type="AlphaFoldDB" id="A0A840Y8S7"/>
<feature type="region of interest" description="Disordered" evidence="1">
    <location>
        <begin position="19"/>
        <end position="63"/>
    </location>
</feature>
<evidence type="ECO:0000313" key="3">
    <source>
        <dbReference type="Proteomes" id="UP000580654"/>
    </source>
</evidence>
<dbReference type="EMBL" id="JACIJD010000015">
    <property type="protein sequence ID" value="MBB5695149.1"/>
    <property type="molecule type" value="Genomic_DNA"/>
</dbReference>
<protein>
    <submittedName>
        <fullName evidence="2">Uncharacterized protein</fullName>
    </submittedName>
</protein>
<evidence type="ECO:0000313" key="2">
    <source>
        <dbReference type="EMBL" id="MBB5695149.1"/>
    </source>
</evidence>